<comment type="caution">
    <text evidence="2">The sequence shown here is derived from an EMBL/GenBank/DDBJ whole genome shotgun (WGS) entry which is preliminary data.</text>
</comment>
<evidence type="ECO:0000259" key="1">
    <source>
        <dbReference type="Pfam" id="PF11992"/>
    </source>
</evidence>
<dbReference type="Pfam" id="PF11992">
    <property type="entry name" value="TgpA_N"/>
    <property type="match status" value="1"/>
</dbReference>
<evidence type="ECO:0000313" key="2">
    <source>
        <dbReference type="EMBL" id="EPN65219.1"/>
    </source>
</evidence>
<feature type="domain" description="Protein-glutamine gamma-glutamyltransferase TgpA N-terminal" evidence="1">
    <location>
        <begin position="3"/>
        <end position="80"/>
    </location>
</feature>
<dbReference type="PANTHER" id="PTHR42736:SF1">
    <property type="entry name" value="PROTEIN-GLUTAMINE GAMMA-GLUTAMYLTRANSFERASE"/>
    <property type="match status" value="1"/>
</dbReference>
<dbReference type="PANTHER" id="PTHR42736">
    <property type="entry name" value="PROTEIN-GLUTAMINE GAMMA-GLUTAMYLTRANSFERASE"/>
    <property type="match status" value="1"/>
</dbReference>
<dbReference type="InterPro" id="IPR021878">
    <property type="entry name" value="TgpA_N"/>
</dbReference>
<name>A0A656K100_PSESF</name>
<dbReference type="AlphaFoldDB" id="A0A656K100"/>
<gene>
    <name evidence="2" type="ORF">A245_09096</name>
</gene>
<reference evidence="2 3" key="1">
    <citation type="journal article" date="2013" name="PLoS Pathog.">
        <title>Genomic analysis of the Kiwifruit pathogen Pseudomonas syringae pv. actinidiae provides insight into the origins of an emergent plant disease.</title>
        <authorList>
            <person name="McCann H.C."/>
            <person name="Rikkerink E.H."/>
            <person name="Bertels F."/>
            <person name="Fiers M."/>
            <person name="Lu A."/>
            <person name="Rees-George J."/>
            <person name="Andersen M.T."/>
            <person name="Gleave A.P."/>
            <person name="Haubold B."/>
            <person name="Wohlers M.W."/>
            <person name="Guttman D.S."/>
            <person name="Wang P.W."/>
            <person name="Straub C."/>
            <person name="Vanneste J.L."/>
            <person name="Rainey P.B."/>
            <person name="Templeton M.D."/>
        </authorList>
    </citation>
    <scope>NUCLEOTIDE SEQUENCE [LARGE SCALE GENOMIC DNA]</scope>
    <source>
        <strain evidence="2 3">ICMP 19096</strain>
    </source>
</reference>
<feature type="non-terminal residue" evidence="2">
    <location>
        <position position="1"/>
    </location>
</feature>
<evidence type="ECO:0000313" key="3">
    <source>
        <dbReference type="Proteomes" id="UP000018849"/>
    </source>
</evidence>
<organism evidence="2 3">
    <name type="scientific">Pseudomonas syringae pv. actinidiae ICMP 19096</name>
    <dbReference type="NCBI Taxonomy" id="1194405"/>
    <lineage>
        <taxon>Bacteria</taxon>
        <taxon>Pseudomonadati</taxon>
        <taxon>Pseudomonadota</taxon>
        <taxon>Gammaproteobacteria</taxon>
        <taxon>Pseudomonadales</taxon>
        <taxon>Pseudomonadaceae</taxon>
        <taxon>Pseudomonas</taxon>
        <taxon>Pseudomonas syringae</taxon>
    </lineage>
</organism>
<dbReference type="Proteomes" id="UP000018849">
    <property type="component" value="Unassembled WGS sequence"/>
</dbReference>
<dbReference type="EMBL" id="AOKF01000746">
    <property type="protein sequence ID" value="EPN65219.1"/>
    <property type="molecule type" value="Genomic_DNA"/>
</dbReference>
<protein>
    <submittedName>
        <fullName evidence="2">Transglutaminase-like domain protein</fullName>
    </submittedName>
</protein>
<proteinExistence type="predicted"/>
<feature type="non-terminal residue" evidence="2">
    <location>
        <position position="82"/>
    </location>
</feature>
<sequence length="82" mass="9532">GPMPARNQLYWRGLTLEQFDGRRWSQSARAQTVQVPQWEKRGPVLAYSIVMEASGRPWMPSLDVAQTTLPDVRQMSDFRLQR</sequence>
<dbReference type="InterPro" id="IPR052901">
    <property type="entry name" value="Bact_TGase-like"/>
</dbReference>
<accession>A0A656K100</accession>